<feature type="domain" description="Reverse transcriptase" evidence="7">
    <location>
        <begin position="13"/>
        <end position="131"/>
    </location>
</feature>
<keyword evidence="3 6" id="KW-1133">Transmembrane helix</keyword>
<feature type="transmembrane region" description="Helical" evidence="6">
    <location>
        <begin position="448"/>
        <end position="470"/>
    </location>
</feature>
<evidence type="ECO:0000256" key="5">
    <source>
        <dbReference type="ARBA" id="ARBA00093776"/>
    </source>
</evidence>
<feature type="transmembrane region" description="Helical" evidence="6">
    <location>
        <begin position="490"/>
        <end position="512"/>
    </location>
</feature>
<evidence type="ECO:0000259" key="7">
    <source>
        <dbReference type="Pfam" id="PF00078"/>
    </source>
</evidence>
<dbReference type="Proteomes" id="UP000683360">
    <property type="component" value="Unassembled WGS sequence"/>
</dbReference>
<comment type="similarity">
    <text evidence="5">Belongs to the TMEM179 family.</text>
</comment>
<evidence type="ECO:0000313" key="9">
    <source>
        <dbReference type="Proteomes" id="UP000683360"/>
    </source>
</evidence>
<comment type="subcellular location">
    <subcellularLocation>
        <location evidence="1">Membrane</location>
        <topology evidence="1">Multi-pass membrane protein</topology>
    </subcellularLocation>
</comment>
<dbReference type="EMBL" id="CAJPWZ010003335">
    <property type="protein sequence ID" value="CAG2258035.1"/>
    <property type="molecule type" value="Genomic_DNA"/>
</dbReference>
<evidence type="ECO:0000256" key="2">
    <source>
        <dbReference type="ARBA" id="ARBA00022692"/>
    </source>
</evidence>
<feature type="transmembrane region" description="Helical" evidence="6">
    <location>
        <begin position="394"/>
        <end position="417"/>
    </location>
</feature>
<evidence type="ECO:0000313" key="8">
    <source>
        <dbReference type="EMBL" id="CAG2258035.1"/>
    </source>
</evidence>
<feature type="transmembrane region" description="Helical" evidence="6">
    <location>
        <begin position="735"/>
        <end position="759"/>
    </location>
</feature>
<organism evidence="8 9">
    <name type="scientific">Mytilus edulis</name>
    <name type="common">Blue mussel</name>
    <dbReference type="NCBI Taxonomy" id="6550"/>
    <lineage>
        <taxon>Eukaryota</taxon>
        <taxon>Metazoa</taxon>
        <taxon>Spiralia</taxon>
        <taxon>Lophotrochozoa</taxon>
        <taxon>Mollusca</taxon>
        <taxon>Bivalvia</taxon>
        <taxon>Autobranchia</taxon>
        <taxon>Pteriomorphia</taxon>
        <taxon>Mytilida</taxon>
        <taxon>Mytiloidea</taxon>
        <taxon>Mytilidae</taxon>
        <taxon>Mytilinae</taxon>
        <taxon>Mytilus</taxon>
    </lineage>
</organism>
<dbReference type="InterPro" id="IPR000477">
    <property type="entry name" value="RT_dom"/>
</dbReference>
<dbReference type="PANTHER" id="PTHR31056:SF1">
    <property type="entry name" value="TRANSMEMBRANE PROTEIN 179B"/>
    <property type="match status" value="1"/>
</dbReference>
<evidence type="ECO:0000256" key="1">
    <source>
        <dbReference type="ARBA" id="ARBA00004141"/>
    </source>
</evidence>
<gene>
    <name evidence="8" type="ORF">MEDL_69245</name>
</gene>
<dbReference type="Pfam" id="PF26158">
    <property type="entry name" value="Claudin_TMEM179-179B"/>
    <property type="match status" value="2"/>
</dbReference>
<sequence length="784" mass="88351">MSIKVKWEGQCTEDVMVLQGIQQGAKLSTTLYKCYNNVILDSILKSGLGACIGDIQVPAPTCADDIAVLANSTADAQGILDIVQHHTSRDLVKINPTKSEAVLYNAKGSNISTLKFEDNDINITNETKHLGIKRNEQNRANISERIRTGRATIYSLLGAGLHVRRGFSPMVAYKLWRTYAVPRSIYGLEVMNLLAKEKDMLELAERKILRQIQGLPNNTANMAVYTLVGAEPIAITLDKNVLTFFMNIVRNPGTIECEILRRQIVFSDQRGKDFINRVEKTLSKYNLKSSSYYIENPLNKMEWKRLVGIKIKEYWKNECHNEKMEKTSLKYIEIQNNPLNEAHNIWKSVKNNSKDVKAGEIKARISTQTYIFQAKRAKDIDEKTFSMEPIDPRLLAQTILYFLLFVCGFIISIPLGVSQIQFDNSCLLYARFKDGVLQKVSSSNNCNFPLYMSVVGCILYGLAIGSYYVYALLPSRRSQTTGANMWVLPFVLTNAVMALTSFIAACMISVGFKKFCNGLLENHAFYTHCADAEGSEWHNVNTGKHFHPGHYYRMMNISQFLLIMAVVDLQLLVQTILYFCIFICGFAISIPVGVTTNSFEGMCILYADFEKGDGNYKFMMTSSSKVNCNFPVYMSVFACIFYGLALGSYNAYAVRKSTANQIFGSEMWVMPSMLINSAISVMVLISACMISVGYKLFCDKLEEYSNIKTCGDGKIIQFTDKKTSTKFTPGNYARLLTVAQIACWTACLLFLLQVALGILRFHRNRRLRQSSTDRERIANVEPTA</sequence>
<evidence type="ECO:0000256" key="6">
    <source>
        <dbReference type="SAM" id="Phobius"/>
    </source>
</evidence>
<keyword evidence="9" id="KW-1185">Reference proteome</keyword>
<dbReference type="OrthoDB" id="6423876at2759"/>
<comment type="caution">
    <text evidence="8">The sequence shown here is derived from an EMBL/GenBank/DDBJ whole genome shotgun (WGS) entry which is preliminary data.</text>
</comment>
<feature type="transmembrane region" description="Helical" evidence="6">
    <location>
        <begin position="630"/>
        <end position="652"/>
    </location>
</feature>
<dbReference type="InterPro" id="IPR029776">
    <property type="entry name" value="TMEM179B"/>
</dbReference>
<name>A0A8S3VSX1_MYTED</name>
<reference evidence="8" key="1">
    <citation type="submission" date="2021-03" db="EMBL/GenBank/DDBJ databases">
        <authorList>
            <person name="Bekaert M."/>
        </authorList>
    </citation>
    <scope>NUCLEOTIDE SEQUENCE</scope>
</reference>
<dbReference type="PANTHER" id="PTHR31056">
    <property type="entry name" value="TRANSMEMBRANE PROTEIN 179B"/>
    <property type="match status" value="1"/>
</dbReference>
<dbReference type="Pfam" id="PF00078">
    <property type="entry name" value="RVT_1"/>
    <property type="match status" value="1"/>
</dbReference>
<proteinExistence type="inferred from homology"/>
<evidence type="ECO:0000256" key="4">
    <source>
        <dbReference type="ARBA" id="ARBA00023136"/>
    </source>
</evidence>
<keyword evidence="2 6" id="KW-0812">Transmembrane</keyword>
<keyword evidence="4 6" id="KW-0472">Membrane</keyword>
<feature type="transmembrane region" description="Helical" evidence="6">
    <location>
        <begin position="673"/>
        <end position="694"/>
    </location>
</feature>
<evidence type="ECO:0000256" key="3">
    <source>
        <dbReference type="ARBA" id="ARBA00022989"/>
    </source>
</evidence>
<dbReference type="AlphaFoldDB" id="A0A8S3VSX1"/>
<feature type="transmembrane region" description="Helical" evidence="6">
    <location>
        <begin position="560"/>
        <end position="588"/>
    </location>
</feature>
<accession>A0A8S3VSX1</accession>
<dbReference type="InterPro" id="IPR059010">
    <property type="entry name" value="TMEM179-179B"/>
</dbReference>
<protein>
    <recommendedName>
        <fullName evidence="7">Reverse transcriptase domain-containing protein</fullName>
    </recommendedName>
</protein>